<dbReference type="GO" id="GO:0008270">
    <property type="term" value="F:zinc ion binding"/>
    <property type="evidence" value="ECO:0007669"/>
    <property type="project" value="InterPro"/>
</dbReference>
<dbReference type="GO" id="GO:0003676">
    <property type="term" value="F:nucleic acid binding"/>
    <property type="evidence" value="ECO:0007669"/>
    <property type="project" value="InterPro"/>
</dbReference>
<dbReference type="InterPro" id="IPR043502">
    <property type="entry name" value="DNA/RNA_pol_sf"/>
</dbReference>
<dbReference type="InterPro" id="IPR002711">
    <property type="entry name" value="HNH"/>
</dbReference>
<evidence type="ECO:0000259" key="2">
    <source>
        <dbReference type="PROSITE" id="PS50878"/>
    </source>
</evidence>
<protein>
    <submittedName>
        <fullName evidence="3">Group II intron reverse transcriptase/maturase</fullName>
    </submittedName>
</protein>
<dbReference type="Proteomes" id="UP000663722">
    <property type="component" value="Chromosome"/>
</dbReference>
<dbReference type="GO" id="GO:0004519">
    <property type="term" value="F:endonuclease activity"/>
    <property type="evidence" value="ECO:0007669"/>
    <property type="project" value="InterPro"/>
</dbReference>
<dbReference type="GO" id="GO:0003964">
    <property type="term" value="F:RNA-directed DNA polymerase activity"/>
    <property type="evidence" value="ECO:0007669"/>
    <property type="project" value="UniProtKB-KW"/>
</dbReference>
<dbReference type="Gene3D" id="1.10.30.50">
    <property type="match status" value="1"/>
</dbReference>
<dbReference type="EMBL" id="CP061800">
    <property type="protein sequence ID" value="QTA86674.1"/>
    <property type="molecule type" value="Genomic_DNA"/>
</dbReference>
<keyword evidence="4" id="KW-1185">Reference proteome</keyword>
<dbReference type="Pfam" id="PF00078">
    <property type="entry name" value="RVT_1"/>
    <property type="match status" value="1"/>
</dbReference>
<dbReference type="InterPro" id="IPR000477">
    <property type="entry name" value="RT_dom"/>
</dbReference>
<dbReference type="PANTHER" id="PTHR34047:SF8">
    <property type="entry name" value="PROTEIN YKFC"/>
    <property type="match status" value="1"/>
</dbReference>
<keyword evidence="3" id="KW-0695">RNA-directed DNA polymerase</keyword>
<proteinExistence type="inferred from homology"/>
<keyword evidence="3" id="KW-0548">Nucleotidyltransferase</keyword>
<gene>
    <name evidence="3" type="ORF">dnm_026980</name>
</gene>
<dbReference type="SMART" id="SM00507">
    <property type="entry name" value="HNHc"/>
    <property type="match status" value="1"/>
</dbReference>
<keyword evidence="3" id="KW-0808">Transferase</keyword>
<dbReference type="SUPFAM" id="SSF56672">
    <property type="entry name" value="DNA/RNA polymerases"/>
    <property type="match status" value="1"/>
</dbReference>
<dbReference type="Pfam" id="PF01844">
    <property type="entry name" value="HNH"/>
    <property type="match status" value="1"/>
</dbReference>
<organism evidence="3 4">
    <name type="scientific">Desulfonema magnum</name>
    <dbReference type="NCBI Taxonomy" id="45655"/>
    <lineage>
        <taxon>Bacteria</taxon>
        <taxon>Pseudomonadati</taxon>
        <taxon>Thermodesulfobacteriota</taxon>
        <taxon>Desulfobacteria</taxon>
        <taxon>Desulfobacterales</taxon>
        <taxon>Desulfococcaceae</taxon>
        <taxon>Desulfonema</taxon>
    </lineage>
</organism>
<dbReference type="Pfam" id="PF08388">
    <property type="entry name" value="GIIM"/>
    <property type="match status" value="1"/>
</dbReference>
<dbReference type="AlphaFoldDB" id="A0A975BJ45"/>
<evidence type="ECO:0000313" key="3">
    <source>
        <dbReference type="EMBL" id="QTA86674.1"/>
    </source>
</evidence>
<feature type="domain" description="Reverse transcriptase" evidence="2">
    <location>
        <begin position="1"/>
        <end position="82"/>
    </location>
</feature>
<dbReference type="PROSITE" id="PS50878">
    <property type="entry name" value="RT_POL"/>
    <property type="match status" value="1"/>
</dbReference>
<evidence type="ECO:0000313" key="4">
    <source>
        <dbReference type="Proteomes" id="UP000663722"/>
    </source>
</evidence>
<dbReference type="PANTHER" id="PTHR34047">
    <property type="entry name" value="NUCLEAR INTRON MATURASE 1, MITOCHONDRIAL-RELATED"/>
    <property type="match status" value="1"/>
</dbReference>
<evidence type="ECO:0000256" key="1">
    <source>
        <dbReference type="ARBA" id="ARBA00034120"/>
    </source>
</evidence>
<sequence>MANIALDGLESKLKDAFPKQDKVHLIRFADDFIITGNTKEILEDEVAPIVKQHYGERGPELSEEKTHITHISKGFDFLGQNIRKYDGRLLIKPSEKNVRNFLHKVKGIIRNSPSGKPVHLIWELNPVIRGWANFHRHVVSKVVFGHVDFEITKTLWKWAKSRHQNMPVKKIKAKYFYQTERGRDWCFFGREREKKATLTKAMDVRIKRHVKIRGLANPYDPEWEIYFKRHLNRQAAENLKDRGRMFSLWKKQNGICPVCQQRTDDRTKWHKHHIRWKVHGGKDTLDNLVLLHPNCHRQVHSLKLKVEKPDF</sequence>
<dbReference type="CDD" id="cd00085">
    <property type="entry name" value="HNHc"/>
    <property type="match status" value="1"/>
</dbReference>
<accession>A0A975BJ45</accession>
<dbReference type="InterPro" id="IPR051083">
    <property type="entry name" value="GrpII_Intron_Splice-Mob/Def"/>
</dbReference>
<comment type="similarity">
    <text evidence="1">Belongs to the bacterial reverse transcriptase family.</text>
</comment>
<reference evidence="3" key="1">
    <citation type="journal article" date="2021" name="Microb. Physiol.">
        <title>Proteogenomic Insights into the Physiology of Marine, Sulfate-Reducing, Filamentous Desulfonema limicola and Desulfonema magnum.</title>
        <authorList>
            <person name="Schnaars V."/>
            <person name="Wohlbrand L."/>
            <person name="Scheve S."/>
            <person name="Hinrichs C."/>
            <person name="Reinhardt R."/>
            <person name="Rabus R."/>
        </authorList>
    </citation>
    <scope>NUCLEOTIDE SEQUENCE</scope>
    <source>
        <strain evidence="3">4be13</strain>
    </source>
</reference>
<dbReference type="InterPro" id="IPR013597">
    <property type="entry name" value="Mat_intron_G2"/>
</dbReference>
<dbReference type="KEGG" id="dmm:dnm_026980"/>
<dbReference type="InterPro" id="IPR003615">
    <property type="entry name" value="HNH_nuc"/>
</dbReference>
<name>A0A975BJ45_9BACT</name>